<keyword evidence="2 5" id="KW-0812">Transmembrane</keyword>
<evidence type="ECO:0000256" key="4">
    <source>
        <dbReference type="ARBA" id="ARBA00023136"/>
    </source>
</evidence>
<protein>
    <recommendedName>
        <fullName evidence="5">Probable membrane transporter protein</fullName>
    </recommendedName>
</protein>
<feature type="transmembrane region" description="Helical" evidence="5">
    <location>
        <begin position="214"/>
        <end position="234"/>
    </location>
</feature>
<name>A0A0U5JCP5_9BACT</name>
<dbReference type="KEGG" id="pnl:PNK_1286"/>
<gene>
    <name evidence="6" type="ORF">PNK_1286</name>
</gene>
<dbReference type="AlphaFoldDB" id="A0A0U5JCP5"/>
<accession>A0A0U5JCP5</accession>
<organism evidence="6 7">
    <name type="scientific">Candidatus Protochlamydia naegleriophila</name>
    <dbReference type="NCBI Taxonomy" id="389348"/>
    <lineage>
        <taxon>Bacteria</taxon>
        <taxon>Pseudomonadati</taxon>
        <taxon>Chlamydiota</taxon>
        <taxon>Chlamydiia</taxon>
        <taxon>Parachlamydiales</taxon>
        <taxon>Parachlamydiaceae</taxon>
        <taxon>Candidatus Protochlamydia</taxon>
    </lineage>
</organism>
<feature type="transmembrane region" description="Helical" evidence="5">
    <location>
        <begin position="85"/>
        <end position="104"/>
    </location>
</feature>
<dbReference type="InParanoid" id="A0A0U5JCP5"/>
<evidence type="ECO:0000313" key="6">
    <source>
        <dbReference type="EMBL" id="CUI16903.1"/>
    </source>
</evidence>
<evidence type="ECO:0000256" key="5">
    <source>
        <dbReference type="RuleBase" id="RU363041"/>
    </source>
</evidence>
<dbReference type="GO" id="GO:0005886">
    <property type="term" value="C:plasma membrane"/>
    <property type="evidence" value="ECO:0007669"/>
    <property type="project" value="UniProtKB-SubCell"/>
</dbReference>
<comment type="similarity">
    <text evidence="5">Belongs to the 4-toluene sulfonate uptake permease (TSUP) (TC 2.A.102) family.</text>
</comment>
<reference evidence="7" key="1">
    <citation type="submission" date="2015-09" db="EMBL/GenBank/DDBJ databases">
        <authorList>
            <person name="Bertelli C."/>
        </authorList>
    </citation>
    <scope>NUCLEOTIDE SEQUENCE [LARGE SCALE GENOMIC DNA]</scope>
    <source>
        <strain evidence="7">KNic</strain>
    </source>
</reference>
<dbReference type="Pfam" id="PF01925">
    <property type="entry name" value="TauE"/>
    <property type="match status" value="1"/>
</dbReference>
<keyword evidence="7" id="KW-1185">Reference proteome</keyword>
<evidence type="ECO:0000256" key="3">
    <source>
        <dbReference type="ARBA" id="ARBA00022989"/>
    </source>
</evidence>
<feature type="transmembrane region" description="Helical" evidence="5">
    <location>
        <begin position="6"/>
        <end position="37"/>
    </location>
</feature>
<dbReference type="FunCoup" id="A0A0U5JCP5">
    <property type="interactions" value="119"/>
</dbReference>
<dbReference type="Proteomes" id="UP000069902">
    <property type="component" value="Chromosome cPNK"/>
</dbReference>
<feature type="transmembrane region" description="Helical" evidence="5">
    <location>
        <begin position="246"/>
        <end position="266"/>
    </location>
</feature>
<keyword evidence="5" id="KW-1003">Cell membrane</keyword>
<keyword evidence="3 5" id="KW-1133">Transmembrane helix</keyword>
<feature type="transmembrane region" description="Helical" evidence="5">
    <location>
        <begin position="111"/>
        <end position="130"/>
    </location>
</feature>
<proteinExistence type="inferred from homology"/>
<comment type="subcellular location">
    <subcellularLocation>
        <location evidence="5">Cell membrane</location>
        <topology evidence="5">Multi-pass membrane protein</topology>
    </subcellularLocation>
    <subcellularLocation>
        <location evidence="1">Membrane</location>
        <topology evidence="1">Multi-pass membrane protein</topology>
    </subcellularLocation>
</comment>
<feature type="transmembrane region" description="Helical" evidence="5">
    <location>
        <begin position="142"/>
        <end position="173"/>
    </location>
</feature>
<feature type="transmembrane region" description="Helical" evidence="5">
    <location>
        <begin position="49"/>
        <end position="73"/>
    </location>
</feature>
<dbReference type="PATRIC" id="fig|389348.3.peg.1439"/>
<feature type="transmembrane region" description="Helical" evidence="5">
    <location>
        <begin position="180"/>
        <end position="202"/>
    </location>
</feature>
<evidence type="ECO:0000313" key="7">
    <source>
        <dbReference type="Proteomes" id="UP000069902"/>
    </source>
</evidence>
<keyword evidence="4 5" id="KW-0472">Membrane</keyword>
<dbReference type="PANTHER" id="PTHR43483">
    <property type="entry name" value="MEMBRANE TRANSPORTER PROTEIN HI_0806-RELATED"/>
    <property type="match status" value="1"/>
</dbReference>
<evidence type="ECO:0000256" key="1">
    <source>
        <dbReference type="ARBA" id="ARBA00004141"/>
    </source>
</evidence>
<dbReference type="InterPro" id="IPR002781">
    <property type="entry name" value="TM_pro_TauE-like"/>
</dbReference>
<dbReference type="PANTHER" id="PTHR43483:SF3">
    <property type="entry name" value="MEMBRANE TRANSPORTER PROTEIN HI_0806-RELATED"/>
    <property type="match status" value="1"/>
</dbReference>
<dbReference type="STRING" id="389348.PNK_1286"/>
<dbReference type="RefSeq" id="WP_059061044.1">
    <property type="nucleotide sequence ID" value="NZ_LN879502.1"/>
</dbReference>
<dbReference type="EMBL" id="LN879502">
    <property type="protein sequence ID" value="CUI16903.1"/>
    <property type="molecule type" value="Genomic_DNA"/>
</dbReference>
<sequence>MGVLAWIVYALIGVAAGFLGGLLGIGGGIVVVPALIWTFSLQDYQNSHLMQIAIGTSLGAMVLTSASSAWAHYLQKGIYWHLFRVLFPGSLVGAVLGALLADYLPSDHLKLIFGMCECMIGMHFLMPGKLKSGTQVQSFHPLLFFCFGVAIGALSTLLGIGGGIITVPILTLFQVPIRHAIATSAALGFFNAVIGAASFLYLGLDAEVFPGAIGYLYLPAFIIIGISASLLAPYGVKKAYLWPADVLRRIFGAVLILLGLSVIFPFY</sequence>
<evidence type="ECO:0000256" key="2">
    <source>
        <dbReference type="ARBA" id="ARBA00022692"/>
    </source>
</evidence>